<gene>
    <name evidence="2" type="ORF">LVJ81_01275</name>
</gene>
<accession>A0ABY4EAB9</accession>
<keyword evidence="1" id="KW-0812">Transmembrane</keyword>
<sequence length="142" mass="15960">MNLRTIFNVMFLGGLVYAIFCGYQYIQLRSAILTELQDKTVISKAIGDLSSVKVNMSQYSSVSCRDKIQTGWWGLILKHRSEGCYRLNLGLQSESLRAMEMSVDYDTTKLIGSRISNVMLCNSEGAVLAKDNGLPREFQNCK</sequence>
<protein>
    <submittedName>
        <fullName evidence="2">Uncharacterized protein</fullName>
    </submittedName>
</protein>
<organism evidence="2 3">
    <name type="scientific">Vitreoscilla stercoraria</name>
    <dbReference type="NCBI Taxonomy" id="61"/>
    <lineage>
        <taxon>Bacteria</taxon>
        <taxon>Pseudomonadati</taxon>
        <taxon>Pseudomonadota</taxon>
        <taxon>Betaproteobacteria</taxon>
        <taxon>Neisseriales</taxon>
        <taxon>Neisseriaceae</taxon>
        <taxon>Vitreoscilla</taxon>
    </lineage>
</organism>
<dbReference type="EMBL" id="CP091512">
    <property type="protein sequence ID" value="UOO92707.1"/>
    <property type="molecule type" value="Genomic_DNA"/>
</dbReference>
<dbReference type="RefSeq" id="WP_019957033.1">
    <property type="nucleotide sequence ID" value="NZ_CP091512.1"/>
</dbReference>
<reference evidence="2" key="1">
    <citation type="submission" date="2021-12" db="EMBL/GenBank/DDBJ databases">
        <authorList>
            <person name="Veyrier F.J."/>
        </authorList>
    </citation>
    <scope>NUCLEOTIDE SEQUENCE</scope>
    <source>
        <strain evidence="2">SAG 1488-6</strain>
    </source>
</reference>
<evidence type="ECO:0000313" key="3">
    <source>
        <dbReference type="Proteomes" id="UP000832034"/>
    </source>
</evidence>
<dbReference type="Proteomes" id="UP000832034">
    <property type="component" value="Chromosome"/>
</dbReference>
<feature type="transmembrane region" description="Helical" evidence="1">
    <location>
        <begin position="6"/>
        <end position="26"/>
    </location>
</feature>
<name>A0ABY4EAB9_VITST</name>
<proteinExistence type="predicted"/>
<keyword evidence="3" id="KW-1185">Reference proteome</keyword>
<evidence type="ECO:0000256" key="1">
    <source>
        <dbReference type="SAM" id="Phobius"/>
    </source>
</evidence>
<keyword evidence="1" id="KW-0472">Membrane</keyword>
<reference evidence="2" key="2">
    <citation type="journal article" date="2022" name="Res Sq">
        <title>Evolution of multicellular longitudinally dividing oral cavity symbionts (Neisseriaceae).</title>
        <authorList>
            <person name="Nyongesa S."/>
            <person name="Weber P."/>
            <person name="Bernet E."/>
            <person name="Pullido F."/>
            <person name="Nieckarz M."/>
            <person name="Delaby M."/>
            <person name="Nieves C."/>
            <person name="Viehboeck T."/>
            <person name="Krause N."/>
            <person name="Rivera-Millot A."/>
            <person name="Nakamura A."/>
            <person name="Vischer N."/>
            <person name="VanNieuwenhze M."/>
            <person name="Brun Y."/>
            <person name="Cava F."/>
            <person name="Bulgheresi S."/>
            <person name="Veyrier F."/>
        </authorList>
    </citation>
    <scope>NUCLEOTIDE SEQUENCE</scope>
    <source>
        <strain evidence="2">SAG 1488-6</strain>
    </source>
</reference>
<keyword evidence="1" id="KW-1133">Transmembrane helix</keyword>
<evidence type="ECO:0000313" key="2">
    <source>
        <dbReference type="EMBL" id="UOO92707.1"/>
    </source>
</evidence>